<protein>
    <recommendedName>
        <fullName evidence="1">DUF7708 domain-containing protein</fullName>
    </recommendedName>
</protein>
<dbReference type="EMBL" id="ML987195">
    <property type="protein sequence ID" value="KAF2249136.1"/>
    <property type="molecule type" value="Genomic_DNA"/>
</dbReference>
<dbReference type="Pfam" id="PF24809">
    <property type="entry name" value="DUF7708"/>
    <property type="match status" value="1"/>
</dbReference>
<sequence length="445" mass="50536">MQDIQALVDQAKAHYDRAQDGKKIWKWLDKVSARIIFYGRVLDALAQHHPEYVALAWGTLKFVLMGILNHGRLVQEFSQALIQIGDALRLTKETAELYQTDDVRDAISRLYAPILVFFQQALRWYNRSRVGRALSAVFSPYELKYKDTVEQIQRCAKAVNDMAAAKSRAEIRDIHISLEMMRRETAQLKETVDGTLKVATCNKTISERIHIDVQDMLPRTRDIQLSHILDALKPQICPHDTFHTLQSIVKRSRSTKLPEAEPKNVLQTLNRWLTKEGSSLFLLRIGPRAEAKARELTTDIISLLQAKKLKVIWRLSPPHGGSVPSLTEVLKVLIHQALLVEPFLLERGDLNVAKFRSTHTDAEWASLCRTIFARLPKCYVIIETHDLFQANADNDQFLPNFLKLFQELACQAASNGHSLKFLVLCYGSGGSDVAGTYISCILPMR</sequence>
<accession>A0A6A6IFF0</accession>
<proteinExistence type="predicted"/>
<dbReference type="OrthoDB" id="61900at2759"/>
<evidence type="ECO:0000313" key="3">
    <source>
        <dbReference type="Proteomes" id="UP000800094"/>
    </source>
</evidence>
<dbReference type="RefSeq" id="XP_033684140.1">
    <property type="nucleotide sequence ID" value="XM_033823746.1"/>
</dbReference>
<reference evidence="2" key="1">
    <citation type="journal article" date="2020" name="Stud. Mycol.">
        <title>101 Dothideomycetes genomes: a test case for predicting lifestyles and emergence of pathogens.</title>
        <authorList>
            <person name="Haridas S."/>
            <person name="Albert R."/>
            <person name="Binder M."/>
            <person name="Bloem J."/>
            <person name="Labutti K."/>
            <person name="Salamov A."/>
            <person name="Andreopoulos B."/>
            <person name="Baker S."/>
            <person name="Barry K."/>
            <person name="Bills G."/>
            <person name="Bluhm B."/>
            <person name="Cannon C."/>
            <person name="Castanera R."/>
            <person name="Culley D."/>
            <person name="Daum C."/>
            <person name="Ezra D."/>
            <person name="Gonzalez J."/>
            <person name="Henrissat B."/>
            <person name="Kuo A."/>
            <person name="Liang C."/>
            <person name="Lipzen A."/>
            <person name="Lutzoni F."/>
            <person name="Magnuson J."/>
            <person name="Mondo S."/>
            <person name="Nolan M."/>
            <person name="Ohm R."/>
            <person name="Pangilinan J."/>
            <person name="Park H.-J."/>
            <person name="Ramirez L."/>
            <person name="Alfaro M."/>
            <person name="Sun H."/>
            <person name="Tritt A."/>
            <person name="Yoshinaga Y."/>
            <person name="Zwiers L.-H."/>
            <person name="Turgeon B."/>
            <person name="Goodwin S."/>
            <person name="Spatafora J."/>
            <person name="Crous P."/>
            <person name="Grigoriev I."/>
        </authorList>
    </citation>
    <scope>NUCLEOTIDE SEQUENCE</scope>
    <source>
        <strain evidence="2">CBS 122368</strain>
    </source>
</reference>
<dbReference type="AlphaFoldDB" id="A0A6A6IFF0"/>
<dbReference type="Proteomes" id="UP000800094">
    <property type="component" value="Unassembled WGS sequence"/>
</dbReference>
<organism evidence="2 3">
    <name type="scientific">Trematosphaeria pertusa</name>
    <dbReference type="NCBI Taxonomy" id="390896"/>
    <lineage>
        <taxon>Eukaryota</taxon>
        <taxon>Fungi</taxon>
        <taxon>Dikarya</taxon>
        <taxon>Ascomycota</taxon>
        <taxon>Pezizomycotina</taxon>
        <taxon>Dothideomycetes</taxon>
        <taxon>Pleosporomycetidae</taxon>
        <taxon>Pleosporales</taxon>
        <taxon>Massarineae</taxon>
        <taxon>Trematosphaeriaceae</taxon>
        <taxon>Trematosphaeria</taxon>
    </lineage>
</organism>
<dbReference type="InterPro" id="IPR056125">
    <property type="entry name" value="DUF7708"/>
</dbReference>
<feature type="domain" description="DUF7708" evidence="1">
    <location>
        <begin position="26"/>
        <end position="171"/>
    </location>
</feature>
<name>A0A6A6IFF0_9PLEO</name>
<evidence type="ECO:0000259" key="1">
    <source>
        <dbReference type="Pfam" id="PF24809"/>
    </source>
</evidence>
<keyword evidence="3" id="KW-1185">Reference proteome</keyword>
<dbReference type="GeneID" id="54577076"/>
<gene>
    <name evidence="2" type="ORF">BU26DRAFT_427658</name>
</gene>
<evidence type="ECO:0000313" key="2">
    <source>
        <dbReference type="EMBL" id="KAF2249136.1"/>
    </source>
</evidence>